<dbReference type="PANTHER" id="PTHR12483:SF120">
    <property type="entry name" value="HIGH-AFFINITY COPPER TRANSPORTER CTRA2"/>
    <property type="match status" value="1"/>
</dbReference>
<dbReference type="Pfam" id="PF04145">
    <property type="entry name" value="Ctr"/>
    <property type="match status" value="1"/>
</dbReference>
<keyword evidence="4" id="KW-0406">Ion transport</keyword>
<dbReference type="OMA" id="PIPWRFS"/>
<evidence type="ECO:0000256" key="3">
    <source>
        <dbReference type="ARBA" id="ARBA00023136"/>
    </source>
</evidence>
<keyword evidence="1 4" id="KW-0812">Transmembrane</keyword>
<proteinExistence type="inferred from homology"/>
<dbReference type="GO" id="GO:0005375">
    <property type="term" value="F:copper ion transmembrane transporter activity"/>
    <property type="evidence" value="ECO:0007669"/>
    <property type="project" value="UniProtKB-UniRule"/>
</dbReference>
<gene>
    <name evidence="5" type="ORF">PoMZ_12946</name>
</gene>
<evidence type="ECO:0000256" key="4">
    <source>
        <dbReference type="RuleBase" id="RU367022"/>
    </source>
</evidence>
<comment type="subcellular location">
    <subcellularLocation>
        <location evidence="4">Membrane</location>
        <topology evidence="4">Multi-pass membrane protein</topology>
    </subcellularLocation>
</comment>
<dbReference type="AlphaFoldDB" id="A0A4P7NU92"/>
<dbReference type="VEuPathDB" id="FungiDB:M_BR32_EuGene_00058041"/>
<evidence type="ECO:0000256" key="2">
    <source>
        <dbReference type="ARBA" id="ARBA00022989"/>
    </source>
</evidence>
<dbReference type="EMBL" id="CP034210">
    <property type="protein sequence ID" value="QBZ65979.1"/>
    <property type="molecule type" value="Genomic_DNA"/>
</dbReference>
<feature type="transmembrane region" description="Helical" evidence="4">
    <location>
        <begin position="195"/>
        <end position="214"/>
    </location>
</feature>
<name>A0A4P7NU92_PYROR</name>
<protein>
    <recommendedName>
        <fullName evidence="4">Copper transport protein</fullName>
    </recommendedName>
</protein>
<sequence length="219" mass="23546">MIFPRHGGEDHGSTGAGAITGAATMDGMPGMNMSGDTSGHSHDDSSSGGMMMMMMSVFQTDPKTPLYSTAWTPKNAAGYAGTIIFLILLAMTFRGLLAFKAKMEARWLDAELNRRYVVVNGKQPMAERASQDSLAKHMVLSENGREEQVMVVAKKTSIARPWRFSVDPIRAVLDTVIAGVGYLLMLAVMTMNVGYFLAVLAGVFLGSLAVGRFATSSEH</sequence>
<accession>A0A4P7NU92</accession>
<evidence type="ECO:0000256" key="1">
    <source>
        <dbReference type="ARBA" id="ARBA00022692"/>
    </source>
</evidence>
<organism evidence="5 6">
    <name type="scientific">Pyricularia oryzae</name>
    <name type="common">Rice blast fungus</name>
    <name type="synonym">Magnaporthe oryzae</name>
    <dbReference type="NCBI Taxonomy" id="318829"/>
    <lineage>
        <taxon>Eukaryota</taxon>
        <taxon>Fungi</taxon>
        <taxon>Dikarya</taxon>
        <taxon>Ascomycota</taxon>
        <taxon>Pezizomycotina</taxon>
        <taxon>Sordariomycetes</taxon>
        <taxon>Sordariomycetidae</taxon>
        <taxon>Magnaporthales</taxon>
        <taxon>Pyriculariaceae</taxon>
        <taxon>Pyricularia</taxon>
    </lineage>
</organism>
<dbReference type="GO" id="GO:0005886">
    <property type="term" value="C:plasma membrane"/>
    <property type="evidence" value="ECO:0007669"/>
    <property type="project" value="TreeGrafter"/>
</dbReference>
<keyword evidence="3 4" id="KW-0472">Membrane</keyword>
<keyword evidence="4" id="KW-0186">Copper</keyword>
<keyword evidence="4" id="KW-0187">Copper transport</keyword>
<keyword evidence="2 4" id="KW-1133">Transmembrane helix</keyword>
<reference evidence="5 6" key="1">
    <citation type="journal article" date="2019" name="Mol. Biol. Evol.">
        <title>Blast fungal genomes show frequent chromosomal changes, gene gains and losses, and effector gene turnover.</title>
        <authorList>
            <person name="Gomez Luciano L.B."/>
            <person name="Jason Tsai I."/>
            <person name="Chuma I."/>
            <person name="Tosa Y."/>
            <person name="Chen Y.H."/>
            <person name="Li J.Y."/>
            <person name="Li M.Y."/>
            <person name="Jade Lu M.Y."/>
            <person name="Nakayashiki H."/>
            <person name="Li W.H."/>
        </authorList>
    </citation>
    <scope>NUCLEOTIDE SEQUENCE [LARGE SCALE GENOMIC DNA]</scope>
    <source>
        <strain evidence="5">MZ5-1-6</strain>
    </source>
</reference>
<dbReference type="InterPro" id="IPR007274">
    <property type="entry name" value="Cop_transporter"/>
</dbReference>
<dbReference type="PANTHER" id="PTHR12483">
    <property type="entry name" value="SOLUTE CARRIER FAMILY 31 COPPER TRANSPORTERS"/>
    <property type="match status" value="1"/>
</dbReference>
<evidence type="ECO:0000313" key="5">
    <source>
        <dbReference type="EMBL" id="QBZ65979.1"/>
    </source>
</evidence>
<dbReference type="Proteomes" id="UP000294847">
    <property type="component" value="Chromosome 7"/>
</dbReference>
<keyword evidence="4" id="KW-0813">Transport</keyword>
<feature type="transmembrane region" description="Helical" evidence="4">
    <location>
        <begin position="76"/>
        <end position="97"/>
    </location>
</feature>
<comment type="similarity">
    <text evidence="4">Belongs to the copper transporter (Ctr) (TC 1.A.56) family. SLC31A subfamily.</text>
</comment>
<evidence type="ECO:0000313" key="6">
    <source>
        <dbReference type="Proteomes" id="UP000294847"/>
    </source>
</evidence>